<name>A0AAV2EFX7_9ROSI</name>
<dbReference type="InterPro" id="IPR019557">
    <property type="entry name" value="AminoTfrase-like_pln_mobile"/>
</dbReference>
<dbReference type="PANTHER" id="PTHR46033">
    <property type="entry name" value="PROTEIN MAIN-LIKE 2"/>
    <property type="match status" value="1"/>
</dbReference>
<keyword evidence="3" id="KW-1185">Reference proteome</keyword>
<evidence type="ECO:0000313" key="2">
    <source>
        <dbReference type="EMBL" id="CAL1384637.1"/>
    </source>
</evidence>
<gene>
    <name evidence="2" type="ORF">LTRI10_LOCUS25825</name>
</gene>
<dbReference type="Proteomes" id="UP001497516">
    <property type="component" value="Chromosome 4"/>
</dbReference>
<evidence type="ECO:0000259" key="1">
    <source>
        <dbReference type="Pfam" id="PF10536"/>
    </source>
</evidence>
<dbReference type="PANTHER" id="PTHR46033:SF60">
    <property type="entry name" value="AMINOTRANSFERASE-LIKE PLANT MOBILE DOMAIN-CONTAINING PROTEIN"/>
    <property type="match status" value="1"/>
</dbReference>
<dbReference type="EMBL" id="OZ034817">
    <property type="protein sequence ID" value="CAL1384637.1"/>
    <property type="molecule type" value="Genomic_DNA"/>
</dbReference>
<evidence type="ECO:0000313" key="3">
    <source>
        <dbReference type="Proteomes" id="UP001497516"/>
    </source>
</evidence>
<dbReference type="AlphaFoldDB" id="A0AAV2EFX7"/>
<dbReference type="GO" id="GO:0010073">
    <property type="term" value="P:meristem maintenance"/>
    <property type="evidence" value="ECO:0007669"/>
    <property type="project" value="InterPro"/>
</dbReference>
<dbReference type="Pfam" id="PF10536">
    <property type="entry name" value="PMD"/>
    <property type="match status" value="1"/>
</dbReference>
<organism evidence="2 3">
    <name type="scientific">Linum trigynum</name>
    <dbReference type="NCBI Taxonomy" id="586398"/>
    <lineage>
        <taxon>Eukaryota</taxon>
        <taxon>Viridiplantae</taxon>
        <taxon>Streptophyta</taxon>
        <taxon>Embryophyta</taxon>
        <taxon>Tracheophyta</taxon>
        <taxon>Spermatophyta</taxon>
        <taxon>Magnoliopsida</taxon>
        <taxon>eudicotyledons</taxon>
        <taxon>Gunneridae</taxon>
        <taxon>Pentapetalae</taxon>
        <taxon>rosids</taxon>
        <taxon>fabids</taxon>
        <taxon>Malpighiales</taxon>
        <taxon>Linaceae</taxon>
        <taxon>Linum</taxon>
    </lineage>
</organism>
<dbReference type="InterPro" id="IPR044824">
    <property type="entry name" value="MAIN-like"/>
</dbReference>
<reference evidence="2 3" key="1">
    <citation type="submission" date="2024-04" db="EMBL/GenBank/DDBJ databases">
        <authorList>
            <person name="Fracassetti M."/>
        </authorList>
    </citation>
    <scope>NUCLEOTIDE SEQUENCE [LARGE SCALE GENOMIC DNA]</scope>
</reference>
<proteinExistence type="predicted"/>
<feature type="domain" description="Aminotransferase-like plant mobile" evidence="1">
    <location>
        <begin position="4"/>
        <end position="57"/>
    </location>
</feature>
<protein>
    <recommendedName>
        <fullName evidence="1">Aminotransferase-like plant mobile domain-containing protein</fullName>
    </recommendedName>
</protein>
<sequence>MHFSGIKIGRQLITALVERWQKETHCFNFREGECTIAQKDVAILTLLPIDGKAVCVSDHRPRMLAI</sequence>
<accession>A0AAV2EFX7</accession>